<gene>
    <name evidence="1" type="ORF">SNEC2469_LOCUS7647</name>
</gene>
<evidence type="ECO:0000313" key="2">
    <source>
        <dbReference type="Proteomes" id="UP000601435"/>
    </source>
</evidence>
<reference evidence="1" key="1">
    <citation type="submission" date="2021-02" db="EMBL/GenBank/DDBJ databases">
        <authorList>
            <person name="Dougan E. K."/>
            <person name="Rhodes N."/>
            <person name="Thang M."/>
            <person name="Chan C."/>
        </authorList>
    </citation>
    <scope>NUCLEOTIDE SEQUENCE</scope>
</reference>
<evidence type="ECO:0000313" key="1">
    <source>
        <dbReference type="EMBL" id="CAE7307896.1"/>
    </source>
</evidence>
<organism evidence="1 2">
    <name type="scientific">Symbiodinium necroappetens</name>
    <dbReference type="NCBI Taxonomy" id="1628268"/>
    <lineage>
        <taxon>Eukaryota</taxon>
        <taxon>Sar</taxon>
        <taxon>Alveolata</taxon>
        <taxon>Dinophyceae</taxon>
        <taxon>Suessiales</taxon>
        <taxon>Symbiodiniaceae</taxon>
        <taxon>Symbiodinium</taxon>
    </lineage>
</organism>
<name>A0A812NJ11_9DINO</name>
<dbReference type="EMBL" id="CAJNJA010012909">
    <property type="protein sequence ID" value="CAE7307896.1"/>
    <property type="molecule type" value="Genomic_DNA"/>
</dbReference>
<dbReference type="Proteomes" id="UP000601435">
    <property type="component" value="Unassembled WGS sequence"/>
</dbReference>
<dbReference type="AlphaFoldDB" id="A0A812NJ11"/>
<comment type="caution">
    <text evidence="1">The sequence shown here is derived from an EMBL/GenBank/DDBJ whole genome shotgun (WGS) entry which is preliminary data.</text>
</comment>
<protein>
    <submittedName>
        <fullName evidence="1">Uncharacterized protein</fullName>
    </submittedName>
</protein>
<accession>A0A812NJ11</accession>
<proteinExistence type="predicted"/>
<keyword evidence="2" id="KW-1185">Reference proteome</keyword>
<feature type="non-terminal residue" evidence="1">
    <location>
        <position position="77"/>
    </location>
</feature>
<feature type="non-terminal residue" evidence="1">
    <location>
        <position position="1"/>
    </location>
</feature>
<sequence>VSGLCESGIWHLGQAPLIRDQHARTAGDDVHQLGARGPELQLPLSHLLALARLRELRPQVVGLAADTCHSGLRLREP</sequence>